<keyword evidence="3" id="KW-1185">Reference proteome</keyword>
<evidence type="ECO:0000313" key="3">
    <source>
        <dbReference type="Proteomes" id="UP001142810"/>
    </source>
</evidence>
<gene>
    <name evidence="2" type="ORF">OPS25_06245</name>
</gene>
<evidence type="ECO:0000313" key="2">
    <source>
        <dbReference type="EMBL" id="MCW8108089.1"/>
    </source>
</evidence>
<organism evidence="2 3">
    <name type="scientific">Alteromonas aquimaris</name>
    <dbReference type="NCBI Taxonomy" id="2998417"/>
    <lineage>
        <taxon>Bacteria</taxon>
        <taxon>Pseudomonadati</taxon>
        <taxon>Pseudomonadota</taxon>
        <taxon>Gammaproteobacteria</taxon>
        <taxon>Alteromonadales</taxon>
        <taxon>Alteromonadaceae</taxon>
        <taxon>Alteromonas/Salinimonas group</taxon>
        <taxon>Alteromonas</taxon>
    </lineage>
</organism>
<dbReference type="EMBL" id="JAPFRD010000009">
    <property type="protein sequence ID" value="MCW8108089.1"/>
    <property type="molecule type" value="Genomic_DNA"/>
</dbReference>
<dbReference type="InterPro" id="IPR003787">
    <property type="entry name" value="Sulphur_relay_DsrE/F-like"/>
</dbReference>
<name>A0ABT3P5P3_9ALTE</name>
<dbReference type="Gene3D" id="3.40.1260.10">
    <property type="entry name" value="DsrEFH-like"/>
    <property type="match status" value="1"/>
</dbReference>
<sequence>MATILIRMTSAPYGTNSAEEGLDFAISATNFGHEVLLVFEGEGLYQLIMRQQPEGTPNHAKRLTALPFFDIEECFYSELSLQLLGLSESVLGDVASPVTEKELQALYNKANHVVTF</sequence>
<dbReference type="InterPro" id="IPR017462">
    <property type="entry name" value="Sulphur_relay_TusC/DsrF"/>
</dbReference>
<dbReference type="SUPFAM" id="SSF75169">
    <property type="entry name" value="DsrEFH-like"/>
    <property type="match status" value="1"/>
</dbReference>
<comment type="similarity">
    <text evidence="1">Belongs to the DsrF/TusC family.</text>
</comment>
<dbReference type="PANTHER" id="PTHR38780:SF1">
    <property type="entry name" value="PROTEIN TUSC"/>
    <property type="match status" value="1"/>
</dbReference>
<proteinExistence type="inferred from homology"/>
<dbReference type="PANTHER" id="PTHR38780">
    <property type="entry name" value="PROTEIN TUSC"/>
    <property type="match status" value="1"/>
</dbReference>
<evidence type="ECO:0000256" key="1">
    <source>
        <dbReference type="ARBA" id="ARBA00005996"/>
    </source>
</evidence>
<protein>
    <submittedName>
        <fullName evidence="2">DsrE family protein</fullName>
    </submittedName>
</protein>
<dbReference type="RefSeq" id="WP_265616786.1">
    <property type="nucleotide sequence ID" value="NZ_JAPFRD010000009.1"/>
</dbReference>
<reference evidence="2" key="1">
    <citation type="submission" date="2022-11" db="EMBL/GenBank/DDBJ databases">
        <title>Alteromonas sp. nov., isolated from sea water of the Qingdao.</title>
        <authorList>
            <person name="Wang Q."/>
        </authorList>
    </citation>
    <scope>NUCLEOTIDE SEQUENCE</scope>
    <source>
        <strain evidence="2">ASW11-7</strain>
    </source>
</reference>
<accession>A0ABT3P5P3</accession>
<comment type="caution">
    <text evidence="2">The sequence shown here is derived from an EMBL/GenBank/DDBJ whole genome shotgun (WGS) entry which is preliminary data.</text>
</comment>
<dbReference type="InterPro" id="IPR027396">
    <property type="entry name" value="DsrEFH-like"/>
</dbReference>
<dbReference type="Proteomes" id="UP001142810">
    <property type="component" value="Unassembled WGS sequence"/>
</dbReference>
<dbReference type="Pfam" id="PF02635">
    <property type="entry name" value="DsrE"/>
    <property type="match status" value="1"/>
</dbReference>